<evidence type="ECO:0000313" key="5">
    <source>
        <dbReference type="EMBL" id="BBG96546.1"/>
    </source>
</evidence>
<dbReference type="SUPFAM" id="SSF48592">
    <property type="entry name" value="GroEL equatorial domain-like"/>
    <property type="match status" value="1"/>
</dbReference>
<sequence>MRRQGKQEALSHTGENQTNAELLKEEDWGVLLQLEEEYIERLCVQILKFKPDVVITEKGLSDLACHYFSKAGVSGMRRLRKTDNNRIAKACGAVIVNRPDELQQSDVGTGAGIFEDAMSVARNILKNPKLGPAGGATQLTVSATLKQKSSSVEGIQKWPYEAAAIAFEAIPRTLAQNCGSSYSLELLPIYFDNTHVRGSAVVVIWDAYNVKAQSFKTAIEAACLLLRIDDIVCGMKKKHTWWPNLLPSLKLRQKAMQIMSK</sequence>
<evidence type="ECO:0000256" key="1">
    <source>
        <dbReference type="ARBA" id="ARBA00008020"/>
    </source>
</evidence>
<dbReference type="Gene3D" id="1.10.560.10">
    <property type="entry name" value="GroEL-like equatorial domain"/>
    <property type="match status" value="1"/>
</dbReference>
<keyword evidence="4" id="KW-0143">Chaperone</keyword>
<evidence type="ECO:0000256" key="3">
    <source>
        <dbReference type="ARBA" id="ARBA00022840"/>
    </source>
</evidence>
<name>A0A4Y1QXF5_PRUDU</name>
<accession>A0A4Y1QXF5</accession>
<dbReference type="SUPFAM" id="SSF52029">
    <property type="entry name" value="GroEL apical domain-like"/>
    <property type="match status" value="1"/>
</dbReference>
<dbReference type="InterPro" id="IPR027409">
    <property type="entry name" value="GroEL-like_apical_dom_sf"/>
</dbReference>
<evidence type="ECO:0000256" key="2">
    <source>
        <dbReference type="ARBA" id="ARBA00022741"/>
    </source>
</evidence>
<dbReference type="Pfam" id="PF00118">
    <property type="entry name" value="Cpn60_TCP1"/>
    <property type="match status" value="2"/>
</dbReference>
<comment type="similarity">
    <text evidence="1">Belongs to the TCP-1 chaperonin family.</text>
</comment>
<reference evidence="5" key="1">
    <citation type="journal article" date="2019" name="Science">
        <title>Mutation of a bHLH transcription factor allowed almond domestication.</title>
        <authorList>
            <person name="Sanchez-Perez R."/>
            <person name="Pavan S."/>
            <person name="Mazzeo R."/>
            <person name="Moldovan C."/>
            <person name="Aiese Cigliano R."/>
            <person name="Del Cueto J."/>
            <person name="Ricciardi F."/>
            <person name="Lotti C."/>
            <person name="Ricciardi L."/>
            <person name="Dicenta F."/>
            <person name="Lopez-Marques R.L."/>
            <person name="Lindberg Moller B."/>
        </authorList>
    </citation>
    <scope>NUCLEOTIDE SEQUENCE</scope>
</reference>
<dbReference type="InterPro" id="IPR027410">
    <property type="entry name" value="TCP-1-like_intermed_sf"/>
</dbReference>
<dbReference type="InterPro" id="IPR017998">
    <property type="entry name" value="Chaperone_TCP-1"/>
</dbReference>
<dbReference type="AlphaFoldDB" id="A0A4Y1QXF5"/>
<keyword evidence="2" id="KW-0547">Nucleotide-binding</keyword>
<dbReference type="Gene3D" id="3.30.260.10">
    <property type="entry name" value="TCP-1-like chaperonin intermediate domain"/>
    <property type="match status" value="1"/>
</dbReference>
<dbReference type="PANTHER" id="PTHR11353">
    <property type="entry name" value="CHAPERONIN"/>
    <property type="match status" value="1"/>
</dbReference>
<keyword evidence="3" id="KW-0067">ATP-binding</keyword>
<organism evidence="5">
    <name type="scientific">Prunus dulcis</name>
    <name type="common">Almond</name>
    <name type="synonym">Amygdalus dulcis</name>
    <dbReference type="NCBI Taxonomy" id="3755"/>
    <lineage>
        <taxon>Eukaryota</taxon>
        <taxon>Viridiplantae</taxon>
        <taxon>Streptophyta</taxon>
        <taxon>Embryophyta</taxon>
        <taxon>Tracheophyta</taxon>
        <taxon>Spermatophyta</taxon>
        <taxon>Magnoliopsida</taxon>
        <taxon>eudicotyledons</taxon>
        <taxon>Gunneridae</taxon>
        <taxon>Pentapetalae</taxon>
        <taxon>rosids</taxon>
        <taxon>fabids</taxon>
        <taxon>Rosales</taxon>
        <taxon>Rosaceae</taxon>
        <taxon>Amygdaloideae</taxon>
        <taxon>Amygdaleae</taxon>
        <taxon>Prunus</taxon>
    </lineage>
</organism>
<proteinExistence type="inferred from homology"/>
<gene>
    <name evidence="5" type="ORF">Prudu_005383</name>
</gene>
<dbReference type="InterPro" id="IPR002423">
    <property type="entry name" value="Cpn60/GroEL/TCP-1"/>
</dbReference>
<evidence type="ECO:0000256" key="4">
    <source>
        <dbReference type="ARBA" id="ARBA00023186"/>
    </source>
</evidence>
<dbReference type="InterPro" id="IPR027413">
    <property type="entry name" value="GROEL-like_equatorial_sf"/>
</dbReference>
<dbReference type="GO" id="GO:0140662">
    <property type="term" value="F:ATP-dependent protein folding chaperone"/>
    <property type="evidence" value="ECO:0007669"/>
    <property type="project" value="InterPro"/>
</dbReference>
<dbReference type="Gene3D" id="3.50.7.10">
    <property type="entry name" value="GroEL"/>
    <property type="match status" value="1"/>
</dbReference>
<dbReference type="GO" id="GO:0005524">
    <property type="term" value="F:ATP binding"/>
    <property type="evidence" value="ECO:0007669"/>
    <property type="project" value="UniProtKB-KW"/>
</dbReference>
<dbReference type="EMBL" id="AP019298">
    <property type="protein sequence ID" value="BBG96546.1"/>
    <property type="molecule type" value="Genomic_DNA"/>
</dbReference>
<protein>
    <submittedName>
        <fullName evidence="5">DNA glycosylase superfamily protein</fullName>
    </submittedName>
</protein>